<organism evidence="5 6">
    <name type="scientific">Sphingobacterium haloxyli</name>
    <dbReference type="NCBI Taxonomy" id="2100533"/>
    <lineage>
        <taxon>Bacteria</taxon>
        <taxon>Pseudomonadati</taxon>
        <taxon>Bacteroidota</taxon>
        <taxon>Sphingobacteriia</taxon>
        <taxon>Sphingobacteriales</taxon>
        <taxon>Sphingobacteriaceae</taxon>
        <taxon>Sphingobacterium</taxon>
    </lineage>
</organism>
<sequence length="231" mass="25467">MNKPESVSYYPLGDSAVVAVFSETISEKVNHRIRIVGAGLDKLENPAILEYVPAFTTITVYYNPLSIDFAEVVEQMQRIVAAIPEETHFSSADKVIPVWYDGPDLDEVANYTGLSKQEVIRLHSENEYIVYMIGFAPGFAYLGGMNSRLSTPRKPTPRLKIDPGSVGIAGAQTGIYPIETPGGWQIIGKTPVRLFDASKEIPSFLAAGDRLRFDPISEAEYLRMKGADYGD</sequence>
<dbReference type="OrthoDB" id="9778567at2"/>
<protein>
    <submittedName>
        <fullName evidence="5">Kinase inhibitor</fullName>
    </submittedName>
</protein>
<dbReference type="Gene3D" id="3.30.1360.40">
    <property type="match status" value="1"/>
</dbReference>
<feature type="domain" description="Carboxyltransferase" evidence="4">
    <location>
        <begin position="7"/>
        <end position="205"/>
    </location>
</feature>
<evidence type="ECO:0000256" key="2">
    <source>
        <dbReference type="ARBA" id="ARBA00022801"/>
    </source>
</evidence>
<dbReference type="NCBIfam" id="TIGR00370">
    <property type="entry name" value="5-oxoprolinase subunit PxpB"/>
    <property type="match status" value="1"/>
</dbReference>
<accession>A0A2S9J7G3</accession>
<evidence type="ECO:0000256" key="1">
    <source>
        <dbReference type="ARBA" id="ARBA00022741"/>
    </source>
</evidence>
<name>A0A2S9J7G3_9SPHI</name>
<dbReference type="Proteomes" id="UP000239711">
    <property type="component" value="Unassembled WGS sequence"/>
</dbReference>
<keyword evidence="6" id="KW-1185">Reference proteome</keyword>
<proteinExistence type="predicted"/>
<evidence type="ECO:0000313" key="6">
    <source>
        <dbReference type="Proteomes" id="UP000239711"/>
    </source>
</evidence>
<dbReference type="GO" id="GO:0005524">
    <property type="term" value="F:ATP binding"/>
    <property type="evidence" value="ECO:0007669"/>
    <property type="project" value="UniProtKB-KW"/>
</dbReference>
<dbReference type="GO" id="GO:0016787">
    <property type="term" value="F:hydrolase activity"/>
    <property type="evidence" value="ECO:0007669"/>
    <property type="project" value="UniProtKB-KW"/>
</dbReference>
<dbReference type="EMBL" id="PVBQ01000003">
    <property type="protein sequence ID" value="PRD48712.1"/>
    <property type="molecule type" value="Genomic_DNA"/>
</dbReference>
<dbReference type="AlphaFoldDB" id="A0A2S9J7G3"/>
<keyword evidence="2" id="KW-0378">Hydrolase</keyword>
<reference evidence="5 6" key="1">
    <citation type="submission" date="2018-02" db="EMBL/GenBank/DDBJ databases">
        <title>The draft genome of Sphingobacterium sp. 5JN-11.</title>
        <authorList>
            <person name="Liu L."/>
            <person name="Li L."/>
            <person name="Liang L."/>
            <person name="Zhang X."/>
            <person name="Wang T."/>
        </authorList>
    </citation>
    <scope>NUCLEOTIDE SEQUENCE [LARGE SCALE GENOMIC DNA]</scope>
    <source>
        <strain evidence="5 6">5JN-11</strain>
    </source>
</reference>
<gene>
    <name evidence="5" type="ORF">C5745_04675</name>
</gene>
<dbReference type="SMART" id="SM00796">
    <property type="entry name" value="AHS1"/>
    <property type="match status" value="1"/>
</dbReference>
<dbReference type="InterPro" id="IPR003833">
    <property type="entry name" value="CT_C_D"/>
</dbReference>
<evidence type="ECO:0000259" key="4">
    <source>
        <dbReference type="SMART" id="SM00796"/>
    </source>
</evidence>
<dbReference type="InterPro" id="IPR010016">
    <property type="entry name" value="PxpB"/>
</dbReference>
<comment type="caution">
    <text evidence="5">The sequence shown here is derived from an EMBL/GenBank/DDBJ whole genome shotgun (WGS) entry which is preliminary data.</text>
</comment>
<keyword evidence="1" id="KW-0547">Nucleotide-binding</keyword>
<dbReference type="PANTHER" id="PTHR34698:SF2">
    <property type="entry name" value="5-OXOPROLINASE SUBUNIT B"/>
    <property type="match status" value="1"/>
</dbReference>
<dbReference type="SUPFAM" id="SSF50891">
    <property type="entry name" value="Cyclophilin-like"/>
    <property type="match status" value="1"/>
</dbReference>
<evidence type="ECO:0000256" key="3">
    <source>
        <dbReference type="ARBA" id="ARBA00022840"/>
    </source>
</evidence>
<dbReference type="PANTHER" id="PTHR34698">
    <property type="entry name" value="5-OXOPROLINASE SUBUNIT B"/>
    <property type="match status" value="1"/>
</dbReference>
<dbReference type="InterPro" id="IPR029000">
    <property type="entry name" value="Cyclophilin-like_dom_sf"/>
</dbReference>
<evidence type="ECO:0000313" key="5">
    <source>
        <dbReference type="EMBL" id="PRD48712.1"/>
    </source>
</evidence>
<keyword evidence="3" id="KW-0067">ATP-binding</keyword>
<dbReference type="Gene3D" id="2.40.100.10">
    <property type="entry name" value="Cyclophilin-like"/>
    <property type="match status" value="1"/>
</dbReference>
<dbReference type="Pfam" id="PF02682">
    <property type="entry name" value="CT_C_D"/>
    <property type="match status" value="1"/>
</dbReference>
<dbReference type="SUPFAM" id="SSF160467">
    <property type="entry name" value="PH0987 N-terminal domain-like"/>
    <property type="match status" value="1"/>
</dbReference>